<evidence type="ECO:0000313" key="2">
    <source>
        <dbReference type="EMBL" id="KAG7459498.1"/>
    </source>
</evidence>
<name>A0A9D3PHL3_MEGAT</name>
<dbReference type="AlphaFoldDB" id="A0A9D3PHL3"/>
<evidence type="ECO:0000256" key="1">
    <source>
        <dbReference type="SAM" id="MobiDB-lite"/>
    </source>
</evidence>
<keyword evidence="3" id="KW-1185">Reference proteome</keyword>
<dbReference type="Proteomes" id="UP001046870">
    <property type="component" value="Chromosome 19"/>
</dbReference>
<reference evidence="2" key="1">
    <citation type="submission" date="2021-01" db="EMBL/GenBank/DDBJ databases">
        <authorList>
            <person name="Zahm M."/>
            <person name="Roques C."/>
            <person name="Cabau C."/>
            <person name="Klopp C."/>
            <person name="Donnadieu C."/>
            <person name="Jouanno E."/>
            <person name="Lampietro C."/>
            <person name="Louis A."/>
            <person name="Herpin A."/>
            <person name="Echchiki A."/>
            <person name="Berthelot C."/>
            <person name="Parey E."/>
            <person name="Roest-Crollius H."/>
            <person name="Braasch I."/>
            <person name="Postlethwait J."/>
            <person name="Bobe J."/>
            <person name="Montfort J."/>
            <person name="Bouchez O."/>
            <person name="Begum T."/>
            <person name="Mejri S."/>
            <person name="Adams A."/>
            <person name="Chen W.-J."/>
            <person name="Guiguen Y."/>
        </authorList>
    </citation>
    <scope>NUCLEOTIDE SEQUENCE</scope>
    <source>
        <strain evidence="2">YG-15Mar2019-1</strain>
        <tissue evidence="2">Brain</tissue>
    </source>
</reference>
<feature type="region of interest" description="Disordered" evidence="1">
    <location>
        <begin position="38"/>
        <end position="100"/>
    </location>
</feature>
<sequence>MSLALNYMSTHQLLTLAVNTYRSTCRCRSFQMDGAYRRKERMKRAERAPEEGDGEEHRQPLADGGSRTNTAQSEEEELGGCKPQVKRDSSVDGNKPNMSGGTAGSLREALQVFLLALEQILDDIRCVVCKEFKSDWYFVQSFYNLFGRTHFKKLF</sequence>
<gene>
    <name evidence="2" type="ORF">MATL_G00211350</name>
</gene>
<protein>
    <submittedName>
        <fullName evidence="2">Uncharacterized protein</fullName>
    </submittedName>
</protein>
<proteinExistence type="predicted"/>
<evidence type="ECO:0000313" key="3">
    <source>
        <dbReference type="Proteomes" id="UP001046870"/>
    </source>
</evidence>
<dbReference type="EMBL" id="JAFDVH010000019">
    <property type="protein sequence ID" value="KAG7459498.1"/>
    <property type="molecule type" value="Genomic_DNA"/>
</dbReference>
<feature type="compositionally biased region" description="Basic and acidic residues" evidence="1">
    <location>
        <begin position="43"/>
        <end position="60"/>
    </location>
</feature>
<organism evidence="2 3">
    <name type="scientific">Megalops atlanticus</name>
    <name type="common">Tarpon</name>
    <name type="synonym">Clupea gigantea</name>
    <dbReference type="NCBI Taxonomy" id="7932"/>
    <lineage>
        <taxon>Eukaryota</taxon>
        <taxon>Metazoa</taxon>
        <taxon>Chordata</taxon>
        <taxon>Craniata</taxon>
        <taxon>Vertebrata</taxon>
        <taxon>Euteleostomi</taxon>
        <taxon>Actinopterygii</taxon>
        <taxon>Neopterygii</taxon>
        <taxon>Teleostei</taxon>
        <taxon>Elopiformes</taxon>
        <taxon>Megalopidae</taxon>
        <taxon>Megalops</taxon>
    </lineage>
</organism>
<comment type="caution">
    <text evidence="2">The sequence shown here is derived from an EMBL/GenBank/DDBJ whole genome shotgun (WGS) entry which is preliminary data.</text>
</comment>
<accession>A0A9D3PHL3</accession>